<sequence length="152" mass="17864">MDHNEYKTYLKHQYFHEIRSLQSVNDVISAFQKKIDIVETGLSESEAIFLKMTALNYINAHNNGLIKPNLDNLNFVPYEIVRNEKSDHYYNLMREATSDDERIIVIIESQLNEITSNCQELKVDLIIERGIDTSHVNQETPEFFTYLMLFDN</sequence>
<accession>A0ABU6KGK0</accession>
<protein>
    <submittedName>
        <fullName evidence="1">Uncharacterized protein</fullName>
    </submittedName>
</protein>
<gene>
    <name evidence="1" type="ORF">QGM71_12515</name>
</gene>
<dbReference type="EMBL" id="JARZFX010000005">
    <property type="protein sequence ID" value="MEC5424315.1"/>
    <property type="molecule type" value="Genomic_DNA"/>
</dbReference>
<comment type="caution">
    <text evidence="1">The sequence shown here is derived from an EMBL/GenBank/DDBJ whole genome shotgun (WGS) entry which is preliminary data.</text>
</comment>
<organism evidence="1 2">
    <name type="scientific">Virgibacillus tibetensis</name>
    <dbReference type="NCBI Taxonomy" id="3042313"/>
    <lineage>
        <taxon>Bacteria</taxon>
        <taxon>Bacillati</taxon>
        <taxon>Bacillota</taxon>
        <taxon>Bacilli</taxon>
        <taxon>Bacillales</taxon>
        <taxon>Bacillaceae</taxon>
        <taxon>Virgibacillus</taxon>
    </lineage>
</organism>
<evidence type="ECO:0000313" key="2">
    <source>
        <dbReference type="Proteomes" id="UP001335737"/>
    </source>
</evidence>
<dbReference type="RefSeq" id="WP_327607880.1">
    <property type="nucleotide sequence ID" value="NZ_JARZFX010000005.1"/>
</dbReference>
<proteinExistence type="predicted"/>
<reference evidence="1 2" key="1">
    <citation type="journal article" date="2024" name="Int. J. Syst. Evol. Microbiol.">
        <title>Virgibacillus tibetensis sp. nov., isolated from salt lake on the Tibetan Plateau of China.</title>
        <authorList>
            <person name="Phurbu D."/>
            <person name="Liu Z.-X."/>
            <person name="Wang R."/>
            <person name="Zheng Y.-Y."/>
            <person name="Liu H.-C."/>
            <person name="Zhou Y.-G."/>
            <person name="Yu Y.-J."/>
            <person name="Li A.-H."/>
        </authorList>
    </citation>
    <scope>NUCLEOTIDE SEQUENCE [LARGE SCALE GENOMIC DNA]</scope>
    <source>
        <strain evidence="1 2">C22-A2</strain>
    </source>
</reference>
<dbReference type="Proteomes" id="UP001335737">
    <property type="component" value="Unassembled WGS sequence"/>
</dbReference>
<keyword evidence="2" id="KW-1185">Reference proteome</keyword>
<name>A0ABU6KGK0_9BACI</name>
<evidence type="ECO:0000313" key="1">
    <source>
        <dbReference type="EMBL" id="MEC5424315.1"/>
    </source>
</evidence>